<name>A0AAE4LJF4_9BACT</name>
<dbReference type="Proteomes" id="UP001181347">
    <property type="component" value="Unassembled WGS sequence"/>
</dbReference>
<protein>
    <submittedName>
        <fullName evidence="2">SusD/RagB family nutrient-binding outer membrane lipoprotein</fullName>
    </submittedName>
</protein>
<dbReference type="EMBL" id="JAWDES010000003">
    <property type="protein sequence ID" value="MDU0258790.1"/>
    <property type="molecule type" value="Genomic_DNA"/>
</dbReference>
<comment type="caution">
    <text evidence="2">The sequence shown here is derived from an EMBL/GenBank/DDBJ whole genome shotgun (WGS) entry which is preliminary data.</text>
</comment>
<dbReference type="InterPro" id="IPR024302">
    <property type="entry name" value="SusD-like"/>
</dbReference>
<dbReference type="AlphaFoldDB" id="A0AAE4LJF4"/>
<keyword evidence="1" id="KW-0732">Signal</keyword>
<keyword evidence="2" id="KW-0449">Lipoprotein</keyword>
<proteinExistence type="predicted"/>
<accession>A0AAE4LJF4</accession>
<feature type="chain" id="PRO_5042093028" evidence="1">
    <location>
        <begin position="27"/>
        <end position="529"/>
    </location>
</feature>
<dbReference type="PROSITE" id="PS51257">
    <property type="entry name" value="PROKAR_LIPOPROTEIN"/>
    <property type="match status" value="1"/>
</dbReference>
<feature type="signal peptide" evidence="1">
    <location>
        <begin position="1"/>
        <end position="26"/>
    </location>
</feature>
<evidence type="ECO:0000313" key="2">
    <source>
        <dbReference type="EMBL" id="MDU0258790.1"/>
    </source>
</evidence>
<gene>
    <name evidence="2" type="ORF">RVH17_01430</name>
</gene>
<evidence type="ECO:0000313" key="3">
    <source>
        <dbReference type="Proteomes" id="UP001181347"/>
    </source>
</evidence>
<organism evidence="2 3">
    <name type="scientific">Alistipes finegoldii</name>
    <dbReference type="NCBI Taxonomy" id="214856"/>
    <lineage>
        <taxon>Bacteria</taxon>
        <taxon>Pseudomonadati</taxon>
        <taxon>Bacteroidota</taxon>
        <taxon>Bacteroidia</taxon>
        <taxon>Bacteroidales</taxon>
        <taxon>Rikenellaceae</taxon>
        <taxon>Alistipes</taxon>
    </lineage>
</organism>
<dbReference type="RefSeq" id="WP_217729321.1">
    <property type="nucleotide sequence ID" value="NZ_CATWOF010000012.1"/>
</dbReference>
<dbReference type="Pfam" id="PF12741">
    <property type="entry name" value="SusD-like"/>
    <property type="match status" value="1"/>
</dbReference>
<reference evidence="2" key="1">
    <citation type="submission" date="2023-10" db="EMBL/GenBank/DDBJ databases">
        <title>Genome Sequence of the Bacteria from From Gut Wall in Crohn's Disease.</title>
        <authorList>
            <person name="Rodriguez-Palacios A."/>
        </authorList>
    </citation>
    <scope>NUCLEOTIDE SEQUENCE</scope>
    <source>
        <strain evidence="2">CavFT-hAR58</strain>
    </source>
</reference>
<sequence>MKFNISNMTVALAAAALGAASCTANYEDINRNPYEVTAEDMERDGYAMRSFMTTMQSWVIPADVNQCQFTDLLLGGPYGGYIADANSGFNTGKFSTYDPQSNWSPVFYRVIYTNEMSNFTELCKVTEDENAIAVAKVVKVAGVHRVADTYGPIPYTQVGTGADPVPLDSEKEVFKAMFADLDAAVEVLTRNRAGMITTDADRLYGGSLERWGRLANSLKLRLAMRIVYTDFTTDDGRTPQQLAEEAVSSELGVIEDNSGNAMYTGFGKDGNPFYVCFFSYKSGAGDHRIAADIASFMNGYDDPRRASYFNESAFSGGGYAGLRNGIQIPDDDRINNFSRYNVTASTSLMWMNASEVAFLRAEGALRGWAMGGDARTFYEEGIRLSFERCGVADQLTAYMASTALPGGYDDPAFGYSCSNQSTVTIPWNDGAAFEENLERIITQKWIANFPLGTEAWADYRRTGYPRLFPVVVNNNPDITNLQLGARRMTYPLEEYEANGETIRAAVDQWLGGQDKMSTRLWWDCNPRIR</sequence>
<evidence type="ECO:0000256" key="1">
    <source>
        <dbReference type="SAM" id="SignalP"/>
    </source>
</evidence>